<evidence type="ECO:0000313" key="1">
    <source>
        <dbReference type="EMBL" id="BCJ93338.1"/>
    </source>
</evidence>
<protein>
    <submittedName>
        <fullName evidence="1">Uncharacterized protein</fullName>
    </submittedName>
</protein>
<gene>
    <name evidence="1" type="ORF">acsn021_09070</name>
</gene>
<evidence type="ECO:0000313" key="2">
    <source>
        <dbReference type="Proteomes" id="UP000515561"/>
    </source>
</evidence>
<dbReference type="RefSeq" id="WP_243182319.1">
    <property type="nucleotide sequence ID" value="NZ_AP023367.1"/>
</dbReference>
<dbReference type="Proteomes" id="UP000515561">
    <property type="component" value="Chromosome"/>
</dbReference>
<dbReference type="KEGG" id="acel:acsn021_09070"/>
<dbReference type="Pfam" id="PF09858">
    <property type="entry name" value="DUF2085"/>
    <property type="match status" value="1"/>
</dbReference>
<accession>A0A6S6R2S8</accession>
<dbReference type="InterPro" id="IPR019206">
    <property type="entry name" value="DUF2085_TM"/>
</dbReference>
<keyword evidence="2" id="KW-1185">Reference proteome</keyword>
<organism evidence="1 2">
    <name type="scientific">Anaerocolumna cellulosilytica</name>
    <dbReference type="NCBI Taxonomy" id="433286"/>
    <lineage>
        <taxon>Bacteria</taxon>
        <taxon>Bacillati</taxon>
        <taxon>Bacillota</taxon>
        <taxon>Clostridia</taxon>
        <taxon>Lachnospirales</taxon>
        <taxon>Lachnospiraceae</taxon>
        <taxon>Anaerocolumna</taxon>
    </lineage>
</organism>
<proteinExistence type="predicted"/>
<reference evidence="1 2" key="1">
    <citation type="journal article" date="2016" name="Int. J. Syst. Evol. Microbiol.">
        <title>Descriptions of Anaerotaenia torta gen. nov., sp. nov. and Anaerocolumna cellulosilytica gen. nov., sp. nov. isolated from a methanogenic reactor of cattle waste.</title>
        <authorList>
            <person name="Uek A."/>
            <person name="Ohtaki Y."/>
            <person name="Kaku N."/>
            <person name="Ueki K."/>
        </authorList>
    </citation>
    <scope>NUCLEOTIDE SEQUENCE [LARGE SCALE GENOMIC DNA]</scope>
    <source>
        <strain evidence="1 2">SN021</strain>
    </source>
</reference>
<name>A0A6S6R2S8_9FIRM</name>
<sequence>MEESSEFKEMEQVKGLKEILRKKGYQTWKKWMAWGEHTGCHQLPHRSFFFRGYQFPICARCTGVILGYILAVPLYIGFGVKRALAFLGGIYMLMDWLLQYFNIRISNNRRRLITGILGGYGIMSIQLYGFITILKMCKRHLKFILKSGG</sequence>
<dbReference type="AlphaFoldDB" id="A0A6S6R2S8"/>
<dbReference type="EMBL" id="AP023367">
    <property type="protein sequence ID" value="BCJ93338.1"/>
    <property type="molecule type" value="Genomic_DNA"/>
</dbReference>